<dbReference type="OrthoDB" id="212879at2"/>
<dbReference type="Proteomes" id="UP000037109">
    <property type="component" value="Unassembled WGS sequence"/>
</dbReference>
<evidence type="ECO:0000313" key="1">
    <source>
        <dbReference type="EMBL" id="KON88586.1"/>
    </source>
</evidence>
<keyword evidence="2" id="KW-1185">Reference proteome</keyword>
<accession>A0A0M0GGM4</accession>
<proteinExistence type="predicted"/>
<dbReference type="EMBL" id="LGUF01000007">
    <property type="protein sequence ID" value="KON88586.1"/>
    <property type="molecule type" value="Genomic_DNA"/>
</dbReference>
<dbReference type="AlphaFoldDB" id="A0A0M0GGM4"/>
<reference evidence="2" key="1">
    <citation type="submission" date="2015-07" db="EMBL/GenBank/DDBJ databases">
        <title>Fjat-10036 dsm4.</title>
        <authorList>
            <person name="Liu B."/>
            <person name="Wang J."/>
            <person name="Zhu Y."/>
            <person name="Liu G."/>
            <person name="Chen Q."/>
            <person name="Chen Z."/>
            <person name="Lan J."/>
            <person name="Che J."/>
            <person name="Ge C."/>
            <person name="Shi H."/>
            <person name="Pan Z."/>
            <person name="Liu X."/>
        </authorList>
    </citation>
    <scope>NUCLEOTIDE SEQUENCE [LARGE SCALE GENOMIC DNA]</scope>
    <source>
        <strain evidence="2">DSM 4</strain>
    </source>
</reference>
<name>A0A0M0GGM4_SPOGL</name>
<dbReference type="PATRIC" id="fig|1459.3.peg.4061"/>
<sequence length="243" mass="27657">MNNKKQSVMAKNTLQALYLRNASSSERKPQILALLTSHMIGMEPGFSYLKKLTQKDITLRIYAEEEMLKQFPLHELVLRTGNDDWISSSMVHDQLIDHFDEIFLPILSFSLMKDLLSFNDQRPMVQIILKGLLKGKRVTALKAGVDPFSAYWQLKGMDKGPDILKRKLNQQMGELKILGLRLIDSNDQADFTVQQTKKTVISGETVRLAHLRKLDHIAVPKGAIITPLARDTAKELKIEIILH</sequence>
<protein>
    <recommendedName>
        <fullName evidence="3">Ethanolamine utilization protein</fullName>
    </recommendedName>
</protein>
<evidence type="ECO:0000313" key="2">
    <source>
        <dbReference type="Proteomes" id="UP000037109"/>
    </source>
</evidence>
<evidence type="ECO:0008006" key="3">
    <source>
        <dbReference type="Google" id="ProtNLM"/>
    </source>
</evidence>
<organism evidence="1 2">
    <name type="scientific">Sporosarcina globispora</name>
    <name type="common">Bacillus globisporus</name>
    <dbReference type="NCBI Taxonomy" id="1459"/>
    <lineage>
        <taxon>Bacteria</taxon>
        <taxon>Bacillati</taxon>
        <taxon>Bacillota</taxon>
        <taxon>Bacilli</taxon>
        <taxon>Bacillales</taxon>
        <taxon>Caryophanaceae</taxon>
        <taxon>Sporosarcina</taxon>
    </lineage>
</organism>
<dbReference type="STRING" id="1459.AF332_18440"/>
<gene>
    <name evidence="1" type="ORF">AF332_18440</name>
</gene>
<comment type="caution">
    <text evidence="1">The sequence shown here is derived from an EMBL/GenBank/DDBJ whole genome shotgun (WGS) entry which is preliminary data.</text>
</comment>